<feature type="domain" description="BRO1" evidence="4">
    <location>
        <begin position="3"/>
        <end position="414"/>
    </location>
</feature>
<feature type="region of interest" description="Disordered" evidence="3">
    <location>
        <begin position="756"/>
        <end position="808"/>
    </location>
</feature>
<dbReference type="Gene3D" id="1.20.140.50">
    <property type="entry name" value="alix/aip1 like domains"/>
    <property type="match status" value="1"/>
</dbReference>
<dbReference type="InterPro" id="IPR038499">
    <property type="entry name" value="BRO1_sf"/>
</dbReference>
<evidence type="ECO:0000256" key="2">
    <source>
        <dbReference type="SAM" id="Coils"/>
    </source>
</evidence>
<comment type="caution">
    <text evidence="5">The sequence shown here is derived from an EMBL/GenBank/DDBJ whole genome shotgun (WGS) entry which is preliminary data.</text>
</comment>
<reference evidence="5 6" key="1">
    <citation type="submission" date="2022-09" db="EMBL/GenBank/DDBJ databases">
        <authorList>
            <person name="Palmer J.M."/>
        </authorList>
    </citation>
    <scope>NUCLEOTIDE SEQUENCE [LARGE SCALE GENOMIC DNA]</scope>
    <source>
        <strain evidence="5 6">DSM 7382</strain>
    </source>
</reference>
<dbReference type="Gene3D" id="1.25.40.280">
    <property type="entry name" value="alix/aip1 like domains"/>
    <property type="match status" value="1"/>
</dbReference>
<keyword evidence="2" id="KW-0175">Coiled coil</keyword>
<evidence type="ECO:0000256" key="3">
    <source>
        <dbReference type="SAM" id="MobiDB-lite"/>
    </source>
</evidence>
<dbReference type="Pfam" id="PF03097">
    <property type="entry name" value="BRO1"/>
    <property type="match status" value="1"/>
</dbReference>
<dbReference type="Proteomes" id="UP001385951">
    <property type="component" value="Unassembled WGS sequence"/>
</dbReference>
<dbReference type="InterPro" id="IPR004328">
    <property type="entry name" value="BRO1_dom"/>
</dbReference>
<evidence type="ECO:0000313" key="5">
    <source>
        <dbReference type="EMBL" id="KAK7690693.1"/>
    </source>
</evidence>
<organism evidence="5 6">
    <name type="scientific">Cerrena zonata</name>
    <dbReference type="NCBI Taxonomy" id="2478898"/>
    <lineage>
        <taxon>Eukaryota</taxon>
        <taxon>Fungi</taxon>
        <taxon>Dikarya</taxon>
        <taxon>Basidiomycota</taxon>
        <taxon>Agaricomycotina</taxon>
        <taxon>Agaricomycetes</taxon>
        <taxon>Polyporales</taxon>
        <taxon>Cerrenaceae</taxon>
        <taxon>Cerrena</taxon>
    </lineage>
</organism>
<feature type="coiled-coil region" evidence="2">
    <location>
        <begin position="626"/>
        <end position="653"/>
    </location>
</feature>
<evidence type="ECO:0000256" key="1">
    <source>
        <dbReference type="ARBA" id="ARBA00038154"/>
    </source>
</evidence>
<dbReference type="AlphaFoldDB" id="A0AAW0GKB6"/>
<comment type="similarity">
    <text evidence="1">Belongs to the palA/RIM20 family.</text>
</comment>
<keyword evidence="6" id="KW-1185">Reference proteome</keyword>
<proteinExistence type="inferred from homology"/>
<dbReference type="PANTHER" id="PTHR23030">
    <property type="entry name" value="PCD6 INTERACTING PROTEIN-RELATED"/>
    <property type="match status" value="1"/>
</dbReference>
<sequence length="808" mass="90749">MNNLLSIPFKKTRSIPIRQAIEEYIHNSHPDTHPEAFKGDINQWEELRKAGVGGVVHPDRIQSMTQYHAQLVFISTKLPNDIGLEIPYYPMFNDSTQPLTLRNLTYERAAVLFNLGALHCQLGLSEDRASPQGLKKAIACFQNAAGTFAHLLSSALPSLQVSLASDTLLLELSSPVLTHFENLMLAQAQECVWQRAIMEHVKHGLLAKLSAKVSAFYADALKVVQEADPSVKNIFPVGWLHHVEAKRFHFEGVAHFRKSMEDGDARKYGDEIAHLHAALAAVKRACDAARRSGVSKAVVHDAKSLLEVVQKELTRAERDNDLIYHKDVPAVSDLPAIPEIKLVGAIGANDLREPRSVVPHGETLFGELVSWGVKAAINIYNERREDWLKEEVIQRAQHLDDAAIATLRSLNLPATLDALERPIGLPPSLLKKAEEVKTDNGPARIESSIENVRKLSQRAMHILDEAMDILDQEVDEDEAFRNDYSVDRLSSQEANQELAKKGERYRNILTQAADSDATVRRTWEEWETNILELTWDAADLEAAVPSSTVSRSTRSNPSGPNLTQTHARALRALLENLDNVQRARSEIVNAAKRQKEWDDITPRILKDAAAFEQWVEVKPEMLEDTLEQGLSAYEKFRTQLEESEQKQMELLQSIQDRNTSFLSSRKDDPVVKEREHALQSLDLAYHKYKEIARHLDEGLTFYNDFSNIMTQFKEACKAWVNMRRDEILDLTRSMQSVSLENASNSPHHTVEYLSNNSADVTGLPPPANRTHRIALDLPAPDSGEWEATSLPPAPKTPANKGKTPKKTR</sequence>
<dbReference type="SMART" id="SM01041">
    <property type="entry name" value="BRO1"/>
    <property type="match status" value="1"/>
</dbReference>
<dbReference type="EMBL" id="JASBNA010000006">
    <property type="protein sequence ID" value="KAK7690693.1"/>
    <property type="molecule type" value="Genomic_DNA"/>
</dbReference>
<name>A0AAW0GKB6_9APHY</name>
<dbReference type="Gene3D" id="1.20.120.560">
    <property type="entry name" value="alix/aip1 in complex with the ypdl late domain"/>
    <property type="match status" value="1"/>
</dbReference>
<dbReference type="Pfam" id="PF13949">
    <property type="entry name" value="ALIX_LYPXL_bnd"/>
    <property type="match status" value="1"/>
</dbReference>
<evidence type="ECO:0000313" key="6">
    <source>
        <dbReference type="Proteomes" id="UP001385951"/>
    </source>
</evidence>
<dbReference type="GO" id="GO:0005768">
    <property type="term" value="C:endosome"/>
    <property type="evidence" value="ECO:0007669"/>
    <property type="project" value="TreeGrafter"/>
</dbReference>
<dbReference type="PANTHER" id="PTHR23030:SF39">
    <property type="entry name" value="PROGRAMMED CELL DEATH 6-INTERACTING PROTEIN"/>
    <property type="match status" value="1"/>
</dbReference>
<evidence type="ECO:0000259" key="4">
    <source>
        <dbReference type="PROSITE" id="PS51180"/>
    </source>
</evidence>
<dbReference type="InterPro" id="IPR025304">
    <property type="entry name" value="ALIX_V_dom"/>
</dbReference>
<accession>A0AAW0GKB6</accession>
<dbReference type="PROSITE" id="PS51180">
    <property type="entry name" value="BRO1"/>
    <property type="match status" value="1"/>
</dbReference>
<gene>
    <name evidence="5" type="ORF">QCA50_005792</name>
</gene>
<protein>
    <recommendedName>
        <fullName evidence="4">BRO1 domain-containing protein</fullName>
    </recommendedName>
</protein>